<dbReference type="STRING" id="75743.A0A401PKD4"/>
<organism evidence="2 3">
    <name type="scientific">Scyliorhinus torazame</name>
    <name type="common">Cloudy catshark</name>
    <name type="synonym">Catulus torazame</name>
    <dbReference type="NCBI Taxonomy" id="75743"/>
    <lineage>
        <taxon>Eukaryota</taxon>
        <taxon>Metazoa</taxon>
        <taxon>Chordata</taxon>
        <taxon>Craniata</taxon>
        <taxon>Vertebrata</taxon>
        <taxon>Chondrichthyes</taxon>
        <taxon>Elasmobranchii</taxon>
        <taxon>Galeomorphii</taxon>
        <taxon>Galeoidea</taxon>
        <taxon>Carcharhiniformes</taxon>
        <taxon>Scyliorhinidae</taxon>
        <taxon>Scyliorhinus</taxon>
    </lineage>
</organism>
<sequence>MKGFKLACTASNSARSTPACSPILRKRSRSPTPQNLEGENMVEKGSDHSSDKSPSTPEQGIQRSYSSQSGRSSKNSKKSQSWYNDILADAIKLLNVVIHLDIYLNKQDKFRHKQA</sequence>
<gene>
    <name evidence="2" type="ORF">scyTo_0002644</name>
</gene>
<feature type="compositionally biased region" description="Low complexity" evidence="1">
    <location>
        <begin position="62"/>
        <end position="79"/>
    </location>
</feature>
<name>A0A401PKD4_SCYTO</name>
<keyword evidence="3" id="KW-1185">Reference proteome</keyword>
<feature type="compositionally biased region" description="Polar residues" evidence="1">
    <location>
        <begin position="52"/>
        <end position="61"/>
    </location>
</feature>
<feature type="region of interest" description="Disordered" evidence="1">
    <location>
        <begin position="1"/>
        <end position="79"/>
    </location>
</feature>
<evidence type="ECO:0000313" key="2">
    <source>
        <dbReference type="EMBL" id="GCB73565.1"/>
    </source>
</evidence>
<feature type="compositionally biased region" description="Basic and acidic residues" evidence="1">
    <location>
        <begin position="41"/>
        <end position="51"/>
    </location>
</feature>
<dbReference type="Proteomes" id="UP000288216">
    <property type="component" value="Unassembled WGS sequence"/>
</dbReference>
<dbReference type="OMA" id="WYNDILA"/>
<feature type="compositionally biased region" description="Polar residues" evidence="1">
    <location>
        <begin position="9"/>
        <end position="19"/>
    </location>
</feature>
<dbReference type="AlphaFoldDB" id="A0A401PKD4"/>
<accession>A0A401PKD4</accession>
<evidence type="ECO:0000313" key="3">
    <source>
        <dbReference type="Proteomes" id="UP000288216"/>
    </source>
</evidence>
<reference evidence="2 3" key="1">
    <citation type="journal article" date="2018" name="Nat. Ecol. Evol.">
        <title>Shark genomes provide insights into elasmobranch evolution and the origin of vertebrates.</title>
        <authorList>
            <person name="Hara Y"/>
            <person name="Yamaguchi K"/>
            <person name="Onimaru K"/>
            <person name="Kadota M"/>
            <person name="Koyanagi M"/>
            <person name="Keeley SD"/>
            <person name="Tatsumi K"/>
            <person name="Tanaka K"/>
            <person name="Motone F"/>
            <person name="Kageyama Y"/>
            <person name="Nozu R"/>
            <person name="Adachi N"/>
            <person name="Nishimura O"/>
            <person name="Nakagawa R"/>
            <person name="Tanegashima C"/>
            <person name="Kiyatake I"/>
            <person name="Matsumoto R"/>
            <person name="Murakumo K"/>
            <person name="Nishida K"/>
            <person name="Terakita A"/>
            <person name="Kuratani S"/>
            <person name="Sato K"/>
            <person name="Hyodo S Kuraku.S."/>
        </authorList>
    </citation>
    <scope>NUCLEOTIDE SEQUENCE [LARGE SCALE GENOMIC DNA]</scope>
</reference>
<protein>
    <submittedName>
        <fullName evidence="2">Uncharacterized protein</fullName>
    </submittedName>
</protein>
<evidence type="ECO:0000256" key="1">
    <source>
        <dbReference type="SAM" id="MobiDB-lite"/>
    </source>
</evidence>
<comment type="caution">
    <text evidence="2">The sequence shown here is derived from an EMBL/GenBank/DDBJ whole genome shotgun (WGS) entry which is preliminary data.</text>
</comment>
<dbReference type="EMBL" id="BFAA01000675">
    <property type="protein sequence ID" value="GCB73565.1"/>
    <property type="molecule type" value="Genomic_DNA"/>
</dbReference>
<proteinExistence type="predicted"/>
<dbReference type="OrthoDB" id="8936753at2759"/>